<gene>
    <name evidence="3" type="primary">mucD</name>
    <name evidence="3" type="ORF">BN990_03091</name>
</gene>
<feature type="transmembrane region" description="Helical" evidence="2">
    <location>
        <begin position="57"/>
        <end position="78"/>
    </location>
</feature>
<dbReference type="InterPro" id="IPR001940">
    <property type="entry name" value="Peptidase_S1C"/>
</dbReference>
<evidence type="ECO:0000313" key="3">
    <source>
        <dbReference type="EMBL" id="CDQ40763.1"/>
    </source>
</evidence>
<keyword evidence="2" id="KW-0812">Transmembrane</keyword>
<reference evidence="4" key="2">
    <citation type="submission" date="2014-05" db="EMBL/GenBank/DDBJ databases">
        <title>Draft genome sequence of Virgibacillus massiliensis Vm-5.</title>
        <authorList>
            <person name="Khelaifia S."/>
            <person name="Croce O."/>
            <person name="Lagier J.C."/>
            <person name="Raoult D."/>
        </authorList>
    </citation>
    <scope>NUCLEOTIDE SEQUENCE [LARGE SCALE GENOMIC DNA]</scope>
    <source>
        <strain evidence="4">Vm-5</strain>
    </source>
</reference>
<comment type="caution">
    <text evidence="3">The sequence shown here is derived from an EMBL/GenBank/DDBJ whole genome shotgun (WGS) entry which is preliminary data.</text>
</comment>
<dbReference type="GO" id="GO:0006508">
    <property type="term" value="P:proteolysis"/>
    <property type="evidence" value="ECO:0007669"/>
    <property type="project" value="UniProtKB-KW"/>
</dbReference>
<dbReference type="Proteomes" id="UP000028875">
    <property type="component" value="Unassembled WGS sequence"/>
</dbReference>
<dbReference type="PANTHER" id="PTHR22939:SF129">
    <property type="entry name" value="SERINE PROTEASE HTRA2, MITOCHONDRIAL"/>
    <property type="match status" value="1"/>
</dbReference>
<dbReference type="PRINTS" id="PR00834">
    <property type="entry name" value="PROTEASES2C"/>
</dbReference>
<dbReference type="AlphaFoldDB" id="A0A024QDY5"/>
<dbReference type="SUPFAM" id="SSF50494">
    <property type="entry name" value="Trypsin-like serine proteases"/>
    <property type="match status" value="1"/>
</dbReference>
<evidence type="ECO:0000256" key="2">
    <source>
        <dbReference type="SAM" id="Phobius"/>
    </source>
</evidence>
<dbReference type="Pfam" id="PF13365">
    <property type="entry name" value="Trypsin_2"/>
    <property type="match status" value="1"/>
</dbReference>
<dbReference type="PANTHER" id="PTHR22939">
    <property type="entry name" value="SERINE PROTEASE FAMILY S1C HTRA-RELATED"/>
    <property type="match status" value="1"/>
</dbReference>
<keyword evidence="3" id="KW-0645">Protease</keyword>
<keyword evidence="4" id="KW-1185">Reference proteome</keyword>
<dbReference type="EMBL" id="CCDP010000002">
    <property type="protein sequence ID" value="CDQ40763.1"/>
    <property type="molecule type" value="Genomic_DNA"/>
</dbReference>
<keyword evidence="2" id="KW-1133">Transmembrane helix</keyword>
<protein>
    <submittedName>
        <fullName evidence="3">Putative periplasmic serine endoprotease DegP-like</fullName>
    </submittedName>
</protein>
<sequence>MMSSKDKRKRDIIDEDLYEEIDDETLFELVEQERQQALAREKEEEKQKRPKRPFPKWAFWLIASVLLLNVIAIIPRTFSIPAIDFLITSAQLSQEEDIKTYQQAVVTVETGDSKGTGFSISSDGLILTNYHVVEEASEIIVAFPNDKLYPAHVKEIHPSIDLAILDIDSENMPYLQLAKNADIQKNDAIQFIGNPLQFHGIANEGTVIGETQLPSWDRKVIMLDAPVYRGNSGSPVINNNGKVIGIIFATLDHKSHGKVGLFYSIDYYYDYQR</sequence>
<name>A0A024QDY5_9BACI</name>
<evidence type="ECO:0000313" key="4">
    <source>
        <dbReference type="Proteomes" id="UP000028875"/>
    </source>
</evidence>
<keyword evidence="1" id="KW-0720">Serine protease</keyword>
<keyword evidence="2" id="KW-0472">Membrane</keyword>
<dbReference type="eggNOG" id="COG0265">
    <property type="taxonomic scope" value="Bacteria"/>
</dbReference>
<organism evidence="3 4">
    <name type="scientific">Virgibacillus massiliensis</name>
    <dbReference type="NCBI Taxonomy" id="1462526"/>
    <lineage>
        <taxon>Bacteria</taxon>
        <taxon>Bacillati</taxon>
        <taxon>Bacillota</taxon>
        <taxon>Bacilli</taxon>
        <taxon>Bacillales</taxon>
        <taxon>Bacillaceae</taxon>
        <taxon>Virgibacillus</taxon>
    </lineage>
</organism>
<proteinExistence type="predicted"/>
<reference evidence="3 4" key="1">
    <citation type="submission" date="2014-03" db="EMBL/GenBank/DDBJ databases">
        <authorList>
            <person name="Urmite Genomes U."/>
        </authorList>
    </citation>
    <scope>NUCLEOTIDE SEQUENCE [LARGE SCALE GENOMIC DNA]</scope>
    <source>
        <strain evidence="3 4">Vm-5</strain>
    </source>
</reference>
<evidence type="ECO:0000256" key="1">
    <source>
        <dbReference type="ARBA" id="ARBA00022825"/>
    </source>
</evidence>
<keyword evidence="1" id="KW-0378">Hydrolase</keyword>
<dbReference type="STRING" id="1462526.BN990_03091"/>
<dbReference type="RefSeq" id="WP_031335755.1">
    <property type="nucleotide sequence ID" value="NZ_BNER01000006.1"/>
</dbReference>
<dbReference type="GO" id="GO:0004252">
    <property type="term" value="F:serine-type endopeptidase activity"/>
    <property type="evidence" value="ECO:0007669"/>
    <property type="project" value="InterPro"/>
</dbReference>
<dbReference type="InterPro" id="IPR009003">
    <property type="entry name" value="Peptidase_S1_PA"/>
</dbReference>
<dbReference type="Gene3D" id="2.40.10.120">
    <property type="match status" value="1"/>
</dbReference>
<accession>A0A024QDY5</accession>